<accession>G8Y0B3</accession>
<dbReference type="InterPro" id="IPR018775">
    <property type="entry name" value="RlaP"/>
</dbReference>
<evidence type="ECO:0000313" key="2">
    <source>
        <dbReference type="Proteomes" id="UP000005222"/>
    </source>
</evidence>
<dbReference type="HOGENOM" id="CLU_1120502_0_0_1"/>
<dbReference type="OrthoDB" id="10459201at2759"/>
<name>G8Y0B3_PICSO</name>
<evidence type="ECO:0000313" key="1">
    <source>
        <dbReference type="EMBL" id="CCE86266.1"/>
    </source>
</evidence>
<keyword evidence="2" id="KW-1185">Reference proteome</keyword>
<gene>
    <name evidence="1" type="primary">Piso0_004748</name>
    <name evidence="1" type="ORF">GNLVRS01_PISO0N00277g</name>
</gene>
<dbReference type="Proteomes" id="UP000005222">
    <property type="component" value="Chromosome N"/>
</dbReference>
<reference evidence="1 2" key="1">
    <citation type="journal article" date="2012" name="G3 (Bethesda)">
        <title>Pichia sorbitophila, an interspecies yeast hybrid reveals early steps of genome resolution following polyploidization.</title>
        <authorList>
            <person name="Leh Louis V."/>
            <person name="Despons L."/>
            <person name="Friedrich A."/>
            <person name="Martin T."/>
            <person name="Durrens P."/>
            <person name="Casaregola S."/>
            <person name="Neuveglise C."/>
            <person name="Fairhead C."/>
            <person name="Marck C."/>
            <person name="Cruz J.A."/>
            <person name="Straub M.L."/>
            <person name="Kugler V."/>
            <person name="Sacerdot C."/>
            <person name="Uzunov Z."/>
            <person name="Thierry A."/>
            <person name="Weiss S."/>
            <person name="Bleykasten C."/>
            <person name="De Montigny J."/>
            <person name="Jacques N."/>
            <person name="Jung P."/>
            <person name="Lemaire M."/>
            <person name="Mallet S."/>
            <person name="Morel G."/>
            <person name="Richard G.F."/>
            <person name="Sarkar A."/>
            <person name="Savel G."/>
            <person name="Schacherer J."/>
            <person name="Seret M.L."/>
            <person name="Talla E."/>
            <person name="Samson G."/>
            <person name="Jubin C."/>
            <person name="Poulain J."/>
            <person name="Vacherie B."/>
            <person name="Barbe V."/>
            <person name="Pelletier E."/>
            <person name="Sherman D.J."/>
            <person name="Westhof E."/>
            <person name="Weissenbach J."/>
            <person name="Baret P.V."/>
            <person name="Wincker P."/>
            <person name="Gaillardin C."/>
            <person name="Dujon B."/>
            <person name="Souciet J.L."/>
        </authorList>
    </citation>
    <scope>NUCLEOTIDE SEQUENCE [LARGE SCALE GENOMIC DNA]</scope>
    <source>
        <strain evidence="2">ATCC MYA-4447 / BCRC 22081 / CBS 7064 / NBRC 10061 / NRRL Y-12695</strain>
    </source>
</reference>
<dbReference type="AlphaFoldDB" id="G8Y0B3"/>
<organism evidence="1 2">
    <name type="scientific">Pichia sorbitophila (strain ATCC MYA-4447 / BCRC 22081 / CBS 7064 / NBRC 10061 / NRRL Y-12695)</name>
    <name type="common">Hybrid yeast</name>
    <dbReference type="NCBI Taxonomy" id="559304"/>
    <lineage>
        <taxon>Eukaryota</taxon>
        <taxon>Fungi</taxon>
        <taxon>Dikarya</taxon>
        <taxon>Ascomycota</taxon>
        <taxon>Saccharomycotina</taxon>
        <taxon>Pichiomycetes</taxon>
        <taxon>Debaryomycetaceae</taxon>
        <taxon>Millerozyma</taxon>
    </lineage>
</organism>
<dbReference type="SUPFAM" id="SSF81301">
    <property type="entry name" value="Nucleotidyltransferase"/>
    <property type="match status" value="1"/>
</dbReference>
<sequence length="248" mass="28471">MDVTELVRHIEDTYTRKVVLIYLRGSRMRGLHSANSDFDITALISPSIKEVLTGEKYSRRLQLPELNVEGNITTIPHFYTLLLKGSPNTIEMIFAKPIYVETSCQELATFLYGCRTELIQSRQLDFISSSTRMIRNNLQKSKALTYDNTESIRRRIMYAKLALLQCDVVAKGGNLDFCVPLESSMKNYVLNIDENSLPLEIDGISTQLKEKEKLWVNIKTQGTSSDLIFKKLEKLIFETIYKINEEIT</sequence>
<protein>
    <submittedName>
        <fullName evidence="1">Piso0_004748 protein</fullName>
    </submittedName>
</protein>
<dbReference type="EMBL" id="FO082046">
    <property type="protein sequence ID" value="CCE86266.1"/>
    <property type="molecule type" value="Genomic_DNA"/>
</dbReference>
<dbReference type="PANTHER" id="PTHR34817">
    <property type="entry name" value="NUCLEOTIDYLTRANSFERASE"/>
    <property type="match status" value="1"/>
</dbReference>
<dbReference type="InParanoid" id="G8Y0B3"/>
<proteinExistence type="predicted"/>
<dbReference type="InterPro" id="IPR043519">
    <property type="entry name" value="NT_sf"/>
</dbReference>
<dbReference type="PANTHER" id="PTHR34817:SF1">
    <property type="entry name" value="NUCLEOTIDYLTRANSFERASE"/>
    <property type="match status" value="1"/>
</dbReference>
<dbReference type="eggNOG" id="ENOG502RQJU">
    <property type="taxonomic scope" value="Eukaryota"/>
</dbReference>